<feature type="region of interest" description="Disordered" evidence="2">
    <location>
        <begin position="689"/>
        <end position="806"/>
    </location>
</feature>
<feature type="compositionally biased region" description="Low complexity" evidence="2">
    <location>
        <begin position="197"/>
        <end position="211"/>
    </location>
</feature>
<name>A0AA38IG82_9CUCU</name>
<feature type="compositionally biased region" description="Low complexity" evidence="2">
    <location>
        <begin position="748"/>
        <end position="761"/>
    </location>
</feature>
<accession>A0AA38IG82</accession>
<evidence type="ECO:0000256" key="1">
    <source>
        <dbReference type="SAM" id="Coils"/>
    </source>
</evidence>
<feature type="compositionally biased region" description="Basic and acidic residues" evidence="2">
    <location>
        <begin position="457"/>
        <end position="466"/>
    </location>
</feature>
<keyword evidence="1" id="KW-0175">Coiled coil</keyword>
<evidence type="ECO:0000256" key="2">
    <source>
        <dbReference type="SAM" id="MobiDB-lite"/>
    </source>
</evidence>
<comment type="caution">
    <text evidence="3">The sequence shown here is derived from an EMBL/GenBank/DDBJ whole genome shotgun (WGS) entry which is preliminary data.</text>
</comment>
<feature type="compositionally biased region" description="Polar residues" evidence="2">
    <location>
        <begin position="227"/>
        <end position="250"/>
    </location>
</feature>
<feature type="compositionally biased region" description="Basic and acidic residues" evidence="2">
    <location>
        <begin position="1168"/>
        <end position="1202"/>
    </location>
</feature>
<feature type="compositionally biased region" description="Low complexity" evidence="2">
    <location>
        <begin position="876"/>
        <end position="886"/>
    </location>
</feature>
<feature type="compositionally biased region" description="Polar residues" evidence="2">
    <location>
        <begin position="1492"/>
        <end position="1501"/>
    </location>
</feature>
<feature type="coiled-coil region" evidence="1">
    <location>
        <begin position="660"/>
        <end position="687"/>
    </location>
</feature>
<organism evidence="3 4">
    <name type="scientific">Zophobas morio</name>
    <dbReference type="NCBI Taxonomy" id="2755281"/>
    <lineage>
        <taxon>Eukaryota</taxon>
        <taxon>Metazoa</taxon>
        <taxon>Ecdysozoa</taxon>
        <taxon>Arthropoda</taxon>
        <taxon>Hexapoda</taxon>
        <taxon>Insecta</taxon>
        <taxon>Pterygota</taxon>
        <taxon>Neoptera</taxon>
        <taxon>Endopterygota</taxon>
        <taxon>Coleoptera</taxon>
        <taxon>Polyphaga</taxon>
        <taxon>Cucujiformia</taxon>
        <taxon>Tenebrionidae</taxon>
        <taxon>Zophobas</taxon>
    </lineage>
</organism>
<feature type="region of interest" description="Disordered" evidence="2">
    <location>
        <begin position="1337"/>
        <end position="1417"/>
    </location>
</feature>
<feature type="compositionally biased region" description="Polar residues" evidence="2">
    <location>
        <begin position="776"/>
        <end position="804"/>
    </location>
</feature>
<feature type="compositionally biased region" description="Low complexity" evidence="2">
    <location>
        <begin position="1083"/>
        <end position="1094"/>
    </location>
</feature>
<feature type="compositionally biased region" description="Low complexity" evidence="2">
    <location>
        <begin position="1463"/>
        <end position="1477"/>
    </location>
</feature>
<feature type="coiled-coil region" evidence="1">
    <location>
        <begin position="35"/>
        <end position="62"/>
    </location>
</feature>
<feature type="coiled-coil region" evidence="1">
    <location>
        <begin position="552"/>
        <end position="616"/>
    </location>
</feature>
<feature type="region of interest" description="Disordered" evidence="2">
    <location>
        <begin position="419"/>
        <end position="473"/>
    </location>
</feature>
<feature type="region of interest" description="Disordered" evidence="2">
    <location>
        <begin position="1150"/>
        <end position="1202"/>
    </location>
</feature>
<evidence type="ECO:0000313" key="4">
    <source>
        <dbReference type="Proteomes" id="UP001168821"/>
    </source>
</evidence>
<dbReference type="EMBL" id="JALNTZ010000004">
    <property type="protein sequence ID" value="KAJ3653249.1"/>
    <property type="molecule type" value="Genomic_DNA"/>
</dbReference>
<proteinExistence type="predicted"/>
<sequence length="1540" mass="173160">MSINVTVSGNPVRINRGKMVTASDPTKAEFEKRRLMRLEQVREQSKHIAENLRNKVKKQKANCITQIEKEGEVQLKNWQARKLLELQNQYQEALDEIGLGHKDAVRVQEEEEVLDEQKESNEILARVRGRAAAERLQIERNEESLRRAMPRQRRIFTSDMENRRANAVRSGKKGKSPFKKKKGQVFDSDGENKIPQLEGLGEESSSSSSGGEEVKRKRSDGWRSTKEQPTMDTQKSSKEQQTSATMFQVPTSDKAAQTILLSEDPEPVHPTTSDFFVDTRISERIKRRAKLNPEVDYCDFLEKSAPAKTNFCTCCNCPMNHAHGKVFDSETTNVVHTESTHKSATSLKDDKIENTRKNETIIPDNAEMLPVGDPHFRTETEHIAPTIPQKSSTSLEVDKTNSRFRIETENTVPVTIPQRSSTSLEVDKTKPTTKSDRIVTKTTTTAKAAPQRSAAVSEKKKKDDPTPKSIIPAKPKITLRPTKDRPVYIGTEPKAQPVQFYDHPNRYSKSYVPKTTPVDKIDDQEIVVSPNVLSEDEIREKMRQRDIEAHVRGQAALEKEKVQREYRDLLKKLPALQKQERIFEIGTDKERYHMSKDRLEDLEKRRQNRLDNAYEELFVRQKPAIVTLPKRKDDREERPSLNLAAWDVDFDPDASNRSRSDKLSRLLSNLKSQKESLLKEIKSTLSREKLTLPTKSSDDRQDDVKSKSTDYTRTNKRKRTTEERPPSSSSSDIVVEEETDTRTKSTKKSTVISTTSTSSPSPRKKPKLKTSRKTIVLQNTSTQTTPVPEKQSVATSPVSKTPPVSTEVCPCVKGGLDDLCEIVIKIKEDEKPQIQVNPPFLGKNVRVVTEEVEASKEEPRESPKKSTSWGEQLIHSSSSQSTSSTTYMDPPPSARSDKGKTAKLPEEEMSRKSSTKSKLKTLEEEMSRKSTKSKPKIMEEEISRKSSAKSKPKTPEEETSRKLSTKSKTKTPEDESSRRSTQHSSEFEELYRSLNSTGSDGRIDPRLLTYIRKLLNMSRASIDELTVSTGSEVSTPSHSVIETPSNNPLLQLVNVMKYFNLDAAELQKQLSYASDGSSKQYNTSESTTLTSSSSDGDRSQFKSCIEIADRVEDSNKKLLQYADIAASCTEKINSLTAMIEKVRAEKKKMIENSTSGSDKDLTTTSYKDLPEKKEKEKSPKDEPRKLLIHPPEKKDKEKSPKDELDKLLTIDYGYAEQLKRLSQEEIQSEKKRAEEEPTDDELLGRLQKLLDDNKNRKNVHATPKQRTVVEVKDQKVVQDFGGEPVAFTSEKKVVETTDDGKTVGTLVTRTTVRLRPTEEPKDPAPLFLDIPKLPRLEAPSLEKKKKRPPTSKGMRAIAGNAHELSTIIEADSQITTKVESPSKSKSSAGSKSGSVSDVGAGSKSQSSDDVSEMDTMETMLISIGMEWAIPTLKKTREALAMTSSSSGSKESGEVSLRDFLSKISSSTSKSEEGSMLSESQGVSLIQVDNRRTSTPITNNNKEGPIFITDSDVSSVREHSDRKDSTEKFYDLNEESLSKSR</sequence>
<evidence type="ECO:0000313" key="3">
    <source>
        <dbReference type="EMBL" id="KAJ3653249.1"/>
    </source>
</evidence>
<feature type="compositionally biased region" description="Low complexity" evidence="2">
    <location>
        <begin position="1381"/>
        <end position="1404"/>
    </location>
</feature>
<feature type="compositionally biased region" description="Basic residues" evidence="2">
    <location>
        <begin position="762"/>
        <end position="772"/>
    </location>
</feature>
<feature type="compositionally biased region" description="Basic and acidic residues" evidence="2">
    <location>
        <begin position="1514"/>
        <end position="1540"/>
    </location>
</feature>
<protein>
    <submittedName>
        <fullName evidence="3">Uncharacterized protein</fullName>
    </submittedName>
</protein>
<feature type="region of interest" description="Disordered" evidence="2">
    <location>
        <begin position="850"/>
        <end position="1003"/>
    </location>
</feature>
<feature type="compositionally biased region" description="Basic residues" evidence="2">
    <location>
        <begin position="170"/>
        <end position="183"/>
    </location>
</feature>
<keyword evidence="4" id="KW-1185">Reference proteome</keyword>
<feature type="compositionally biased region" description="Basic and acidic residues" evidence="2">
    <location>
        <begin position="895"/>
        <end position="911"/>
    </location>
</feature>
<feature type="compositionally biased region" description="Polar residues" evidence="2">
    <location>
        <begin position="1151"/>
        <end position="1166"/>
    </location>
</feature>
<feature type="compositionally biased region" description="Basic and acidic residues" evidence="2">
    <location>
        <begin position="212"/>
        <end position="226"/>
    </location>
</feature>
<feature type="region of interest" description="Disordered" evidence="2">
    <location>
        <begin position="1075"/>
        <end position="1098"/>
    </location>
</feature>
<feature type="compositionally biased region" description="Low complexity" evidence="2">
    <location>
        <begin position="440"/>
        <end position="449"/>
    </location>
</feature>
<reference evidence="3" key="1">
    <citation type="journal article" date="2023" name="G3 (Bethesda)">
        <title>Whole genome assemblies of Zophobas morio and Tenebrio molitor.</title>
        <authorList>
            <person name="Kaur S."/>
            <person name="Stinson S.A."/>
            <person name="diCenzo G.C."/>
        </authorList>
    </citation>
    <scope>NUCLEOTIDE SEQUENCE</scope>
    <source>
        <strain evidence="3">QUZm001</strain>
    </source>
</reference>
<feature type="compositionally biased region" description="Basic and acidic residues" evidence="2">
    <location>
        <begin position="425"/>
        <end position="439"/>
    </location>
</feature>
<feature type="region of interest" description="Disordered" evidence="2">
    <location>
        <begin position="1463"/>
        <end position="1540"/>
    </location>
</feature>
<feature type="compositionally biased region" description="Basic and acidic residues" evidence="2">
    <location>
        <begin position="689"/>
        <end position="710"/>
    </location>
</feature>
<gene>
    <name evidence="3" type="ORF">Zmor_012510</name>
</gene>
<dbReference type="Proteomes" id="UP001168821">
    <property type="component" value="Unassembled WGS sequence"/>
</dbReference>
<feature type="region of interest" description="Disordered" evidence="2">
    <location>
        <begin position="149"/>
        <end position="250"/>
    </location>
</feature>
<feature type="compositionally biased region" description="Basic and acidic residues" evidence="2">
    <location>
        <begin position="853"/>
        <end position="864"/>
    </location>
</feature>